<dbReference type="Proteomes" id="UP001153334">
    <property type="component" value="Unassembled WGS sequence"/>
</dbReference>
<organism evidence="1 2">
    <name type="scientific">Nemania bipapillata</name>
    <dbReference type="NCBI Taxonomy" id="110536"/>
    <lineage>
        <taxon>Eukaryota</taxon>
        <taxon>Fungi</taxon>
        <taxon>Dikarya</taxon>
        <taxon>Ascomycota</taxon>
        <taxon>Pezizomycotina</taxon>
        <taxon>Sordariomycetes</taxon>
        <taxon>Xylariomycetidae</taxon>
        <taxon>Xylariales</taxon>
        <taxon>Xylariaceae</taxon>
        <taxon>Nemania</taxon>
    </lineage>
</organism>
<protein>
    <submittedName>
        <fullName evidence="1">Uncharacterized protein</fullName>
    </submittedName>
</protein>
<name>A0ACC2IY32_9PEZI</name>
<sequence>MGVALSEVDGQKPLYDYGVDSLQAVEIRNRALKNMHSDISVFDILSAMPLADVAAKIALKSKLVKVTAASED</sequence>
<comment type="caution">
    <text evidence="1">The sequence shown here is derived from an EMBL/GenBank/DDBJ whole genome shotgun (WGS) entry which is preliminary data.</text>
</comment>
<keyword evidence="2" id="KW-1185">Reference proteome</keyword>
<reference evidence="1" key="1">
    <citation type="submission" date="2022-11" db="EMBL/GenBank/DDBJ databases">
        <title>Genome Sequence of Nemania bipapillata.</title>
        <authorList>
            <person name="Buettner E."/>
        </authorList>
    </citation>
    <scope>NUCLEOTIDE SEQUENCE</scope>
    <source>
        <strain evidence="1">CP14</strain>
    </source>
</reference>
<dbReference type="EMBL" id="JAPESX010000751">
    <property type="protein sequence ID" value="KAJ8119863.1"/>
    <property type="molecule type" value="Genomic_DNA"/>
</dbReference>
<evidence type="ECO:0000313" key="2">
    <source>
        <dbReference type="Proteomes" id="UP001153334"/>
    </source>
</evidence>
<gene>
    <name evidence="1" type="ORF">ONZ43_g3283</name>
</gene>
<evidence type="ECO:0000313" key="1">
    <source>
        <dbReference type="EMBL" id="KAJ8119863.1"/>
    </source>
</evidence>
<accession>A0ACC2IY32</accession>
<proteinExistence type="predicted"/>